<dbReference type="PROSITE" id="PS51186">
    <property type="entry name" value="GNAT"/>
    <property type="match status" value="1"/>
</dbReference>
<dbReference type="Proteomes" id="UP001183222">
    <property type="component" value="Unassembled WGS sequence"/>
</dbReference>
<dbReference type="PANTHER" id="PTHR43441">
    <property type="entry name" value="RIBOSOMAL-PROTEIN-SERINE ACETYLTRANSFERASE"/>
    <property type="match status" value="1"/>
</dbReference>
<sequence>MPALPPPSPLVPCTVQAGPWCLRPWREADVDQLWAAFQDPGIRLWNGGGVGSRTDALVLLGRRLDWSTGDHASWAVVGRDDDGAVLASVSLHSIDRLQGDAEVGYWTVPSARGRGLAGVVVDTVCRWAFATLPVDRIELCHAVENVASGVVARKAGFTHEGRLRRSYRYADGEKHDEHLWSRLAQDPGPALPRPA</sequence>
<comment type="caution">
    <text evidence="2">The sequence shown here is derived from an EMBL/GenBank/DDBJ whole genome shotgun (WGS) entry which is preliminary data.</text>
</comment>
<dbReference type="Gene3D" id="3.40.630.30">
    <property type="match status" value="1"/>
</dbReference>
<keyword evidence="2" id="KW-0808">Transferase</keyword>
<keyword evidence="3" id="KW-1185">Reference proteome</keyword>
<dbReference type="RefSeq" id="WP_311343172.1">
    <property type="nucleotide sequence ID" value="NZ_JAVREI010000001.1"/>
</dbReference>
<proteinExistence type="predicted"/>
<dbReference type="InterPro" id="IPR016181">
    <property type="entry name" value="Acyl_CoA_acyltransferase"/>
</dbReference>
<dbReference type="PANTHER" id="PTHR43441:SF10">
    <property type="entry name" value="ACETYLTRANSFERASE"/>
    <property type="match status" value="1"/>
</dbReference>
<evidence type="ECO:0000313" key="2">
    <source>
        <dbReference type="EMBL" id="MDT0274319.1"/>
    </source>
</evidence>
<dbReference type="InterPro" id="IPR051908">
    <property type="entry name" value="Ribosomal_N-acetyltransferase"/>
</dbReference>
<feature type="domain" description="N-acetyltransferase" evidence="1">
    <location>
        <begin position="20"/>
        <end position="186"/>
    </location>
</feature>
<gene>
    <name evidence="2" type="ORF">RM425_00235</name>
</gene>
<dbReference type="Pfam" id="PF13302">
    <property type="entry name" value="Acetyltransf_3"/>
    <property type="match status" value="1"/>
</dbReference>
<accession>A0ABU2K1U7</accession>
<evidence type="ECO:0000259" key="1">
    <source>
        <dbReference type="PROSITE" id="PS51186"/>
    </source>
</evidence>
<dbReference type="EC" id="2.-.-.-" evidence="2"/>
<dbReference type="GO" id="GO:0016740">
    <property type="term" value="F:transferase activity"/>
    <property type="evidence" value="ECO:0007669"/>
    <property type="project" value="UniProtKB-KW"/>
</dbReference>
<reference evidence="3" key="1">
    <citation type="submission" date="2023-07" db="EMBL/GenBank/DDBJ databases">
        <title>30 novel species of actinomycetes from the DSMZ collection.</title>
        <authorList>
            <person name="Nouioui I."/>
        </authorList>
    </citation>
    <scope>NUCLEOTIDE SEQUENCE [LARGE SCALE GENOMIC DNA]</scope>
    <source>
        <strain evidence="3">DSM 46792</strain>
    </source>
</reference>
<dbReference type="SUPFAM" id="SSF55729">
    <property type="entry name" value="Acyl-CoA N-acyltransferases (Nat)"/>
    <property type="match status" value="1"/>
</dbReference>
<name>A0ABU2K1U7_9ACTN</name>
<evidence type="ECO:0000313" key="3">
    <source>
        <dbReference type="Proteomes" id="UP001183222"/>
    </source>
</evidence>
<protein>
    <submittedName>
        <fullName evidence="2">GNAT family protein</fullName>
        <ecNumber evidence="2">2.-.-.-</ecNumber>
    </submittedName>
</protein>
<organism evidence="2 3">
    <name type="scientific">Blastococcus goldschmidtiae</name>
    <dbReference type="NCBI Taxonomy" id="3075546"/>
    <lineage>
        <taxon>Bacteria</taxon>
        <taxon>Bacillati</taxon>
        <taxon>Actinomycetota</taxon>
        <taxon>Actinomycetes</taxon>
        <taxon>Geodermatophilales</taxon>
        <taxon>Geodermatophilaceae</taxon>
        <taxon>Blastococcus</taxon>
    </lineage>
</organism>
<dbReference type="InterPro" id="IPR000182">
    <property type="entry name" value="GNAT_dom"/>
</dbReference>
<dbReference type="CDD" id="cd04301">
    <property type="entry name" value="NAT_SF"/>
    <property type="match status" value="1"/>
</dbReference>
<dbReference type="EMBL" id="JAVREI010000001">
    <property type="protein sequence ID" value="MDT0274319.1"/>
    <property type="molecule type" value="Genomic_DNA"/>
</dbReference>